<reference evidence="2" key="1">
    <citation type="submission" date="2022-11" db="UniProtKB">
        <authorList>
            <consortium name="WormBaseParasite"/>
        </authorList>
    </citation>
    <scope>IDENTIFICATION</scope>
</reference>
<protein>
    <submittedName>
        <fullName evidence="2">Uncharacterized protein</fullName>
    </submittedName>
</protein>
<organism evidence="1 2">
    <name type="scientific">Panagrolaimus sp. JU765</name>
    <dbReference type="NCBI Taxonomy" id="591449"/>
    <lineage>
        <taxon>Eukaryota</taxon>
        <taxon>Metazoa</taxon>
        <taxon>Ecdysozoa</taxon>
        <taxon>Nematoda</taxon>
        <taxon>Chromadorea</taxon>
        <taxon>Rhabditida</taxon>
        <taxon>Tylenchina</taxon>
        <taxon>Panagrolaimomorpha</taxon>
        <taxon>Panagrolaimoidea</taxon>
        <taxon>Panagrolaimidae</taxon>
        <taxon>Panagrolaimus</taxon>
    </lineage>
</organism>
<name>A0AC34RBB3_9BILA</name>
<accession>A0AC34RBB3</accession>
<sequence>MSQEKEFLGSVGCLACELGYSSLCDHLEKKGFLIDERAKNLLELKNHMNWMKKQDLVQVKDLPMITAKIVEIANFLSKEFEATEAADEVLTFTFRAKHMDLLAILNMPKTGSFLLVLANAVDEHFPEEFHSSRAETMKTLKDSRDFWMKLIDSESCLEAYLANDHQNHFKRLKDSMISVFHEFCNKAFQWLHQKYLTKSQLMNSQLWKHFEQFSESESDEESEMINFVNFLEFRISEKSKIPVDVIVIDD</sequence>
<dbReference type="WBParaSite" id="JU765_v2.g528.t1">
    <property type="protein sequence ID" value="JU765_v2.g528.t1"/>
    <property type="gene ID" value="JU765_v2.g528"/>
</dbReference>
<proteinExistence type="predicted"/>
<evidence type="ECO:0000313" key="1">
    <source>
        <dbReference type="Proteomes" id="UP000887576"/>
    </source>
</evidence>
<evidence type="ECO:0000313" key="2">
    <source>
        <dbReference type="WBParaSite" id="JU765_v2.g528.t1"/>
    </source>
</evidence>
<dbReference type="Proteomes" id="UP000887576">
    <property type="component" value="Unplaced"/>
</dbReference>